<name>A0ABY7THQ4_9SPHN</name>
<evidence type="ECO:0000313" key="1">
    <source>
        <dbReference type="EMBL" id="WCT72252.1"/>
    </source>
</evidence>
<dbReference type="SUPFAM" id="SSF53474">
    <property type="entry name" value="alpha/beta-Hydrolases"/>
    <property type="match status" value="1"/>
</dbReference>
<dbReference type="Proteomes" id="UP001220395">
    <property type="component" value="Chromosome"/>
</dbReference>
<dbReference type="InterPro" id="IPR050583">
    <property type="entry name" value="Mycobacterial_A85_antigen"/>
</dbReference>
<dbReference type="PANTHER" id="PTHR48098">
    <property type="entry name" value="ENTEROCHELIN ESTERASE-RELATED"/>
    <property type="match status" value="1"/>
</dbReference>
<dbReference type="RefSeq" id="WP_273686208.1">
    <property type="nucleotide sequence ID" value="NZ_CP117411.1"/>
</dbReference>
<dbReference type="PANTHER" id="PTHR48098:SF3">
    <property type="entry name" value="IRON(III) ENTEROBACTIN ESTERASE"/>
    <property type="match status" value="1"/>
</dbReference>
<proteinExistence type="predicted"/>
<sequence length="523" mass="56726">MRLAFLALAVPALLGTTTPETRFAVTLPAGLGDDPAGRLLLFAEPATPENMKAAGVDTDASGRDGVSVAARDIAGFGPARRVTIDAGETAFPKDFATTLKGEYRVQAVLDRNGDYNYAGRGAGDLVSKVVTVQFPLTAMPSIPLDHALPPETGQFDTTGLSPRAAEQIIASRPHLHEERIASPALTRFRGTPQSVMAWVLTPPGYDPRSLTRYPTVYTANGFGTTHKLDGQLLSKIWHLMETGVIPPMIWVSPDFSTPTGTTEFADSVNNGPWGQALVDEIIPALEARYRMDAKPSGRFLTGHSSGGWFALWAMVRYPAMFGGSWPTSPDPVDFHDFIGVDLYAPGANMYRDAQGAPRPLERGHGGVQTTIETSARLETILGHDGGQLRSFDWVFSPRRADGTPAFLFDRESGAVDPAVAAYWRDHFDIAHLIETQWPRLKPDLDGKIHVAVGTADSYYLDGAAHRLEAVIRKVGGRADFTFVPGASHSMGEVYARGEDRNALWKDMTRAMDAIAHYRRAGGR</sequence>
<reference evidence="1 2" key="1">
    <citation type="submission" date="2023-02" db="EMBL/GenBank/DDBJ databases">
        <title>Genome sequence of Sphingomonas naphthae.</title>
        <authorList>
            <person name="Kim S."/>
            <person name="Heo J."/>
            <person name="Kwon S.-W."/>
        </authorList>
    </citation>
    <scope>NUCLEOTIDE SEQUENCE [LARGE SCALE GENOMIC DNA]</scope>
    <source>
        <strain evidence="1 2">KACC 18716</strain>
    </source>
</reference>
<accession>A0ABY7THQ4</accession>
<dbReference type="Gene3D" id="3.40.50.1820">
    <property type="entry name" value="alpha/beta hydrolase"/>
    <property type="match status" value="1"/>
</dbReference>
<evidence type="ECO:0000313" key="2">
    <source>
        <dbReference type="Proteomes" id="UP001220395"/>
    </source>
</evidence>
<dbReference type="InterPro" id="IPR029058">
    <property type="entry name" value="AB_hydrolase_fold"/>
</dbReference>
<keyword evidence="2" id="KW-1185">Reference proteome</keyword>
<protein>
    <submittedName>
        <fullName evidence="1">Alpha/beta hydrolase-fold protein</fullName>
    </submittedName>
</protein>
<keyword evidence="1" id="KW-0378">Hydrolase</keyword>
<gene>
    <name evidence="1" type="ORF">PQ455_11430</name>
</gene>
<dbReference type="EMBL" id="CP117411">
    <property type="protein sequence ID" value="WCT72252.1"/>
    <property type="molecule type" value="Genomic_DNA"/>
</dbReference>
<organism evidence="1 2">
    <name type="scientific">Sphingomonas naphthae</name>
    <dbReference type="NCBI Taxonomy" id="1813468"/>
    <lineage>
        <taxon>Bacteria</taxon>
        <taxon>Pseudomonadati</taxon>
        <taxon>Pseudomonadota</taxon>
        <taxon>Alphaproteobacteria</taxon>
        <taxon>Sphingomonadales</taxon>
        <taxon>Sphingomonadaceae</taxon>
        <taxon>Sphingomonas</taxon>
    </lineage>
</organism>
<dbReference type="Pfam" id="PF00756">
    <property type="entry name" value="Esterase"/>
    <property type="match status" value="1"/>
</dbReference>
<dbReference type="InterPro" id="IPR000801">
    <property type="entry name" value="Esterase-like"/>
</dbReference>
<dbReference type="GO" id="GO:0016787">
    <property type="term" value="F:hydrolase activity"/>
    <property type="evidence" value="ECO:0007669"/>
    <property type="project" value="UniProtKB-KW"/>
</dbReference>